<accession>A0AAQ3JMK9</accession>
<evidence type="ECO:0000313" key="1">
    <source>
        <dbReference type="EMBL" id="WOK91676.1"/>
    </source>
</evidence>
<dbReference type="AlphaFoldDB" id="A0AAQ3JMK9"/>
<protein>
    <submittedName>
        <fullName evidence="1">Uncharacterized protein</fullName>
    </submittedName>
</protein>
<evidence type="ECO:0000313" key="2">
    <source>
        <dbReference type="Proteomes" id="UP001327560"/>
    </source>
</evidence>
<sequence length="61" mass="6567">MGWTGCLLNHGPGTRESRVLMHSLVPSLGAPDRGGRDVEKRRWGGSVEAADFGDEVYIGVN</sequence>
<proteinExistence type="predicted"/>
<keyword evidence="2" id="KW-1185">Reference proteome</keyword>
<reference evidence="1 2" key="1">
    <citation type="submission" date="2023-10" db="EMBL/GenBank/DDBJ databases">
        <title>Chromosome-scale genome assembly provides insights into flower coloration mechanisms of Canna indica.</title>
        <authorList>
            <person name="Li C."/>
        </authorList>
    </citation>
    <scope>NUCLEOTIDE SEQUENCE [LARGE SCALE GENOMIC DNA]</scope>
    <source>
        <tissue evidence="1">Flower</tissue>
    </source>
</reference>
<dbReference type="Proteomes" id="UP001327560">
    <property type="component" value="Chromosome 1"/>
</dbReference>
<organism evidence="1 2">
    <name type="scientific">Canna indica</name>
    <name type="common">Indian-shot</name>
    <dbReference type="NCBI Taxonomy" id="4628"/>
    <lineage>
        <taxon>Eukaryota</taxon>
        <taxon>Viridiplantae</taxon>
        <taxon>Streptophyta</taxon>
        <taxon>Embryophyta</taxon>
        <taxon>Tracheophyta</taxon>
        <taxon>Spermatophyta</taxon>
        <taxon>Magnoliopsida</taxon>
        <taxon>Liliopsida</taxon>
        <taxon>Zingiberales</taxon>
        <taxon>Cannaceae</taxon>
        <taxon>Canna</taxon>
    </lineage>
</organism>
<dbReference type="EMBL" id="CP136890">
    <property type="protein sequence ID" value="WOK91676.1"/>
    <property type="molecule type" value="Genomic_DNA"/>
</dbReference>
<gene>
    <name evidence="1" type="ORF">Cni_G00367</name>
</gene>
<name>A0AAQ3JMK9_9LILI</name>